<evidence type="ECO:0000256" key="1">
    <source>
        <dbReference type="SAM" id="Phobius"/>
    </source>
</evidence>
<dbReference type="InterPro" id="IPR038770">
    <property type="entry name" value="Na+/solute_symporter_sf"/>
</dbReference>
<reference evidence="3" key="1">
    <citation type="journal article" date="2013" name="Genome Announc.">
        <title>Draft Genome Sequence of the Dimorphic Prosthecate Bacterium Brevundimonas abyssalis TAR-001T.</title>
        <authorList>
            <person name="Tsubouchi T."/>
            <person name="Nishi S."/>
            <person name="Usui K."/>
            <person name="Shimane Y."/>
            <person name="Takaki Y."/>
            <person name="Maruyama T."/>
            <person name="Hatada Y."/>
        </authorList>
    </citation>
    <scope>NUCLEOTIDE SEQUENCE [LARGE SCALE GENOMIC DNA]</scope>
    <source>
        <strain evidence="3">TAR-001</strain>
    </source>
</reference>
<accession>A0A8E0KJD0</accession>
<proteinExistence type="predicted"/>
<name>A0A8E0KJD0_9CAUL</name>
<keyword evidence="1" id="KW-0472">Membrane</keyword>
<protein>
    <recommendedName>
        <fullName evidence="4">Transporter</fullName>
    </recommendedName>
</protein>
<sequence length="38" mass="4065">MLARQMGGDAPLMAAVVAFTTLGALFTMPLMLFLFGFL</sequence>
<organism evidence="2 3">
    <name type="scientific">Brevundimonas abyssalis TAR-001</name>
    <dbReference type="NCBI Taxonomy" id="1391729"/>
    <lineage>
        <taxon>Bacteria</taxon>
        <taxon>Pseudomonadati</taxon>
        <taxon>Pseudomonadota</taxon>
        <taxon>Alphaproteobacteria</taxon>
        <taxon>Caulobacterales</taxon>
        <taxon>Caulobacteraceae</taxon>
        <taxon>Brevundimonas</taxon>
    </lineage>
</organism>
<evidence type="ECO:0008006" key="4">
    <source>
        <dbReference type="Google" id="ProtNLM"/>
    </source>
</evidence>
<dbReference type="Proteomes" id="UP000016569">
    <property type="component" value="Unassembled WGS sequence"/>
</dbReference>
<gene>
    <name evidence="2" type="ORF">MBEBAB_0160</name>
</gene>
<dbReference type="Gene3D" id="1.20.1530.20">
    <property type="match status" value="1"/>
</dbReference>
<evidence type="ECO:0000313" key="2">
    <source>
        <dbReference type="EMBL" id="GAD57910.1"/>
    </source>
</evidence>
<evidence type="ECO:0000313" key="3">
    <source>
        <dbReference type="Proteomes" id="UP000016569"/>
    </source>
</evidence>
<keyword evidence="1" id="KW-1133">Transmembrane helix</keyword>
<feature type="transmembrane region" description="Helical" evidence="1">
    <location>
        <begin position="12"/>
        <end position="37"/>
    </location>
</feature>
<keyword evidence="1" id="KW-0812">Transmembrane</keyword>
<keyword evidence="3" id="KW-1185">Reference proteome</keyword>
<dbReference type="EMBL" id="BATC01000002">
    <property type="protein sequence ID" value="GAD57910.1"/>
    <property type="molecule type" value="Genomic_DNA"/>
</dbReference>
<comment type="caution">
    <text evidence="2">The sequence shown here is derived from an EMBL/GenBank/DDBJ whole genome shotgun (WGS) entry which is preliminary data.</text>
</comment>
<dbReference type="AlphaFoldDB" id="A0A8E0KJD0"/>